<protein>
    <submittedName>
        <fullName evidence="1">Uncharacterized protein</fullName>
    </submittedName>
</protein>
<dbReference type="EMBL" id="GGEC01084210">
    <property type="protein sequence ID" value="MBX64694.1"/>
    <property type="molecule type" value="Transcribed_RNA"/>
</dbReference>
<sequence>MQVIPHTPILFQLLMKTIKKLQCYKEYWKNDSRKA</sequence>
<accession>A0A2P2QCP1</accession>
<proteinExistence type="predicted"/>
<reference evidence="1" key="1">
    <citation type="submission" date="2018-02" db="EMBL/GenBank/DDBJ databases">
        <title>Rhizophora mucronata_Transcriptome.</title>
        <authorList>
            <person name="Meera S.P."/>
            <person name="Sreeshan A."/>
            <person name="Augustine A."/>
        </authorList>
    </citation>
    <scope>NUCLEOTIDE SEQUENCE</scope>
    <source>
        <tissue evidence="1">Leaf</tissue>
    </source>
</reference>
<name>A0A2P2QCP1_RHIMU</name>
<organism evidence="1">
    <name type="scientific">Rhizophora mucronata</name>
    <name type="common">Asiatic mangrove</name>
    <dbReference type="NCBI Taxonomy" id="61149"/>
    <lineage>
        <taxon>Eukaryota</taxon>
        <taxon>Viridiplantae</taxon>
        <taxon>Streptophyta</taxon>
        <taxon>Embryophyta</taxon>
        <taxon>Tracheophyta</taxon>
        <taxon>Spermatophyta</taxon>
        <taxon>Magnoliopsida</taxon>
        <taxon>eudicotyledons</taxon>
        <taxon>Gunneridae</taxon>
        <taxon>Pentapetalae</taxon>
        <taxon>rosids</taxon>
        <taxon>fabids</taxon>
        <taxon>Malpighiales</taxon>
        <taxon>Rhizophoraceae</taxon>
        <taxon>Rhizophora</taxon>
    </lineage>
</organism>
<evidence type="ECO:0000313" key="1">
    <source>
        <dbReference type="EMBL" id="MBX64694.1"/>
    </source>
</evidence>
<dbReference type="AlphaFoldDB" id="A0A2P2QCP1"/>